<sequence length="76" mass="8474">MKEEKVFQPVSGYYAIVIILLLLVLPVLAIIYYQIVWPVIFMVLGLIGLPGLVVVNPNESRVLILFGAYKGSVKQN</sequence>
<feature type="transmembrane region" description="Helical" evidence="1">
    <location>
        <begin position="12"/>
        <end position="33"/>
    </location>
</feature>
<organism evidence="2">
    <name type="scientific">hydrothermal vent metagenome</name>
    <dbReference type="NCBI Taxonomy" id="652676"/>
    <lineage>
        <taxon>unclassified sequences</taxon>
        <taxon>metagenomes</taxon>
        <taxon>ecological metagenomes</taxon>
    </lineage>
</organism>
<proteinExistence type="predicted"/>
<feature type="transmembrane region" description="Helical" evidence="1">
    <location>
        <begin position="39"/>
        <end position="55"/>
    </location>
</feature>
<reference evidence="2" key="1">
    <citation type="submission" date="2018-06" db="EMBL/GenBank/DDBJ databases">
        <authorList>
            <person name="Zhirakovskaya E."/>
        </authorList>
    </citation>
    <scope>NUCLEOTIDE SEQUENCE</scope>
</reference>
<name>A0A3B0UU29_9ZZZZ</name>
<keyword evidence="1" id="KW-1133">Transmembrane helix</keyword>
<protein>
    <submittedName>
        <fullName evidence="2">Membrane protease family protein BA0301</fullName>
    </submittedName>
</protein>
<evidence type="ECO:0000256" key="1">
    <source>
        <dbReference type="SAM" id="Phobius"/>
    </source>
</evidence>
<dbReference type="EMBL" id="UOET01000196">
    <property type="protein sequence ID" value="VAW28129.1"/>
    <property type="molecule type" value="Genomic_DNA"/>
</dbReference>
<keyword evidence="2" id="KW-0378">Hydrolase</keyword>
<keyword evidence="1" id="KW-0472">Membrane</keyword>
<gene>
    <name evidence="2" type="ORF">MNBD_BACTEROID07-721</name>
</gene>
<keyword evidence="2" id="KW-0645">Protease</keyword>
<dbReference type="GO" id="GO:0008233">
    <property type="term" value="F:peptidase activity"/>
    <property type="evidence" value="ECO:0007669"/>
    <property type="project" value="UniProtKB-KW"/>
</dbReference>
<keyword evidence="1" id="KW-0812">Transmembrane</keyword>
<accession>A0A3B0UU29</accession>
<feature type="non-terminal residue" evidence="2">
    <location>
        <position position="76"/>
    </location>
</feature>
<dbReference type="AlphaFoldDB" id="A0A3B0UU29"/>
<dbReference type="GO" id="GO:0006508">
    <property type="term" value="P:proteolysis"/>
    <property type="evidence" value="ECO:0007669"/>
    <property type="project" value="UniProtKB-KW"/>
</dbReference>
<evidence type="ECO:0000313" key="2">
    <source>
        <dbReference type="EMBL" id="VAW28129.1"/>
    </source>
</evidence>